<reference evidence="2 3" key="1">
    <citation type="journal article" date="2016" name="Int. J. Syst. Evol. Microbiol.">
        <title>Acidipila dinghuensis sp. nov., an acidobacterium isolated from forest soil.</title>
        <authorList>
            <person name="Jiang Y.W."/>
            <person name="Wang J."/>
            <person name="Chen M.H."/>
            <person name="Lv Y.Y."/>
            <person name="Qiu L.H."/>
        </authorList>
    </citation>
    <scope>NUCLEOTIDE SEQUENCE [LARGE SCALE GENOMIC DNA]</scope>
    <source>
        <strain evidence="2 3">DHOF10</strain>
    </source>
</reference>
<feature type="region of interest" description="Disordered" evidence="1">
    <location>
        <begin position="53"/>
        <end position="76"/>
    </location>
</feature>
<dbReference type="AlphaFoldDB" id="A0A4Q1SH81"/>
<dbReference type="EMBL" id="SDMK01000001">
    <property type="protein sequence ID" value="RXS96729.1"/>
    <property type="molecule type" value="Genomic_DNA"/>
</dbReference>
<dbReference type="RefSeq" id="WP_129206487.1">
    <property type="nucleotide sequence ID" value="NZ_BMGU01000001.1"/>
</dbReference>
<comment type="caution">
    <text evidence="2">The sequence shown here is derived from an EMBL/GenBank/DDBJ whole genome shotgun (WGS) entry which is preliminary data.</text>
</comment>
<sequence>MVNPENAQRGFGIISEKCPYMPAALSIIVLPSFQPSTAAAIYAGVQQHASITPQTEAQQRISYDRARQKRGPPSLS</sequence>
<evidence type="ECO:0000313" key="3">
    <source>
        <dbReference type="Proteomes" id="UP000290253"/>
    </source>
</evidence>
<accession>A0A4Q1SH81</accession>
<protein>
    <submittedName>
        <fullName evidence="2">Uncharacterized protein</fullName>
    </submittedName>
</protein>
<keyword evidence="3" id="KW-1185">Reference proteome</keyword>
<name>A0A4Q1SH81_9BACT</name>
<organism evidence="2 3">
    <name type="scientific">Silvibacterium dinghuense</name>
    <dbReference type="NCBI Taxonomy" id="1560006"/>
    <lineage>
        <taxon>Bacteria</taxon>
        <taxon>Pseudomonadati</taxon>
        <taxon>Acidobacteriota</taxon>
        <taxon>Terriglobia</taxon>
        <taxon>Terriglobales</taxon>
        <taxon>Acidobacteriaceae</taxon>
        <taxon>Silvibacterium</taxon>
    </lineage>
</organism>
<proteinExistence type="predicted"/>
<evidence type="ECO:0000256" key="1">
    <source>
        <dbReference type="SAM" id="MobiDB-lite"/>
    </source>
</evidence>
<dbReference type="OrthoDB" id="123277at2"/>
<gene>
    <name evidence="2" type="ORF">ESZ00_01920</name>
</gene>
<evidence type="ECO:0000313" key="2">
    <source>
        <dbReference type="EMBL" id="RXS96729.1"/>
    </source>
</evidence>
<dbReference type="Proteomes" id="UP000290253">
    <property type="component" value="Unassembled WGS sequence"/>
</dbReference>